<evidence type="ECO:0000259" key="19">
    <source>
        <dbReference type="Pfam" id="PF01746"/>
    </source>
</evidence>
<evidence type="ECO:0000256" key="1">
    <source>
        <dbReference type="ARBA" id="ARBA00002634"/>
    </source>
</evidence>
<keyword evidence="8 15" id="KW-0489">Methyltransferase</keyword>
<feature type="region of interest" description="Disordered" evidence="18">
    <location>
        <begin position="217"/>
        <end position="242"/>
    </location>
</feature>
<dbReference type="PANTHER" id="PTHR46417">
    <property type="entry name" value="TRNA (GUANINE-N(1)-)-METHYLTRANSFERASE"/>
    <property type="match status" value="1"/>
</dbReference>
<comment type="catalytic activity">
    <reaction evidence="14 15 17">
        <text>guanosine(37) in tRNA + S-adenosyl-L-methionine = N(1)-methylguanosine(37) in tRNA + S-adenosyl-L-homocysteine + H(+)</text>
        <dbReference type="Rhea" id="RHEA:36899"/>
        <dbReference type="Rhea" id="RHEA-COMP:10145"/>
        <dbReference type="Rhea" id="RHEA-COMP:10147"/>
        <dbReference type="ChEBI" id="CHEBI:15378"/>
        <dbReference type="ChEBI" id="CHEBI:57856"/>
        <dbReference type="ChEBI" id="CHEBI:59789"/>
        <dbReference type="ChEBI" id="CHEBI:73542"/>
        <dbReference type="ChEBI" id="CHEBI:74269"/>
        <dbReference type="EC" id="2.1.1.228"/>
    </reaction>
</comment>
<reference evidence="20" key="1">
    <citation type="submission" date="2022-07" db="EMBL/GenBank/DDBJ databases">
        <title>Parvularcula maris sp. nov., an algicidal bacterium isolated from seawater.</title>
        <authorList>
            <person name="Li F."/>
        </authorList>
    </citation>
    <scope>NUCLEOTIDE SEQUENCE</scope>
    <source>
        <strain evidence="20">BGMRC 0090</strain>
    </source>
</reference>
<evidence type="ECO:0000256" key="11">
    <source>
        <dbReference type="ARBA" id="ARBA00022694"/>
    </source>
</evidence>
<dbReference type="HAMAP" id="MF_00605">
    <property type="entry name" value="TrmD"/>
    <property type="match status" value="1"/>
</dbReference>
<dbReference type="InterPro" id="IPR016009">
    <property type="entry name" value="tRNA_MeTrfase_TRMD/TRM10"/>
</dbReference>
<comment type="subcellular location">
    <subcellularLocation>
        <location evidence="2 15 17">Cytoplasm</location>
    </subcellularLocation>
</comment>
<keyword evidence="10 15" id="KW-0949">S-adenosyl-L-methionine</keyword>
<keyword evidence="11 15" id="KW-0819">tRNA processing</keyword>
<keyword evidence="21" id="KW-1185">Reference proteome</keyword>
<evidence type="ECO:0000256" key="12">
    <source>
        <dbReference type="ARBA" id="ARBA00029736"/>
    </source>
</evidence>
<dbReference type="EMBL" id="JANIBC010000015">
    <property type="protein sequence ID" value="MCQ8186288.1"/>
    <property type="molecule type" value="Genomic_DNA"/>
</dbReference>
<dbReference type="InterPro" id="IPR029028">
    <property type="entry name" value="Alpha/beta_knot_MTases"/>
</dbReference>
<evidence type="ECO:0000256" key="5">
    <source>
        <dbReference type="ARBA" id="ARBA00012807"/>
    </source>
</evidence>
<dbReference type="SUPFAM" id="SSF75217">
    <property type="entry name" value="alpha/beta knot"/>
    <property type="match status" value="1"/>
</dbReference>
<dbReference type="EC" id="2.1.1.228" evidence="5 15"/>
<evidence type="ECO:0000256" key="6">
    <source>
        <dbReference type="ARBA" id="ARBA00014679"/>
    </source>
</evidence>
<dbReference type="GO" id="GO:0002939">
    <property type="term" value="P:tRNA N1-guanine methylation"/>
    <property type="evidence" value="ECO:0007669"/>
    <property type="project" value="TreeGrafter"/>
</dbReference>
<feature type="binding site" evidence="15 16">
    <location>
        <position position="112"/>
    </location>
    <ligand>
        <name>S-adenosyl-L-methionine</name>
        <dbReference type="ChEBI" id="CHEBI:59789"/>
    </ligand>
</feature>
<feature type="binding site" evidence="15 16">
    <location>
        <begin position="132"/>
        <end position="137"/>
    </location>
    <ligand>
        <name>S-adenosyl-L-methionine</name>
        <dbReference type="ChEBI" id="CHEBI:59789"/>
    </ligand>
</feature>
<evidence type="ECO:0000256" key="14">
    <source>
        <dbReference type="ARBA" id="ARBA00047783"/>
    </source>
</evidence>
<evidence type="ECO:0000256" key="3">
    <source>
        <dbReference type="ARBA" id="ARBA00007630"/>
    </source>
</evidence>
<evidence type="ECO:0000313" key="21">
    <source>
        <dbReference type="Proteomes" id="UP001142610"/>
    </source>
</evidence>
<dbReference type="Pfam" id="PF01746">
    <property type="entry name" value="tRNA_m1G_MT"/>
    <property type="match status" value="1"/>
</dbReference>
<evidence type="ECO:0000256" key="8">
    <source>
        <dbReference type="ARBA" id="ARBA00022603"/>
    </source>
</evidence>
<evidence type="ECO:0000256" key="7">
    <source>
        <dbReference type="ARBA" id="ARBA00022490"/>
    </source>
</evidence>
<sequence length="242" mass="26352">MSWRAGIVSLYPDAFPGPLGVGVLGRGLKDGLWSYDVYNPRDFAGDKHRTVDDTPAGGGPGMVMRADVLARTIDAAESVPGPKLLLSPRGRPFSQARAHELAEGSGALFVCGRFEGIDQRVIEARGLEEISLGDFVLAGGEVAAMAMIEACVRLLPGVLGAPASREEESFEQNLLEYPQFTRPREFEGRPIPDVLLSGDHQKIHQWRRAEALTLTRARRPDLLGEAPQRARSNPPNEETDET</sequence>
<evidence type="ECO:0000256" key="10">
    <source>
        <dbReference type="ARBA" id="ARBA00022691"/>
    </source>
</evidence>
<dbReference type="RefSeq" id="WP_256620195.1">
    <property type="nucleotide sequence ID" value="NZ_JANIBC010000015.1"/>
</dbReference>
<evidence type="ECO:0000256" key="17">
    <source>
        <dbReference type="RuleBase" id="RU003464"/>
    </source>
</evidence>
<dbReference type="GO" id="GO:0005829">
    <property type="term" value="C:cytosol"/>
    <property type="evidence" value="ECO:0007669"/>
    <property type="project" value="TreeGrafter"/>
</dbReference>
<dbReference type="PANTHER" id="PTHR46417:SF1">
    <property type="entry name" value="TRNA (GUANINE-N(1)-)-METHYLTRANSFERASE"/>
    <property type="match status" value="1"/>
</dbReference>
<evidence type="ECO:0000256" key="9">
    <source>
        <dbReference type="ARBA" id="ARBA00022679"/>
    </source>
</evidence>
<evidence type="ECO:0000256" key="16">
    <source>
        <dbReference type="PIRSR" id="PIRSR000386-1"/>
    </source>
</evidence>
<keyword evidence="7 15" id="KW-0963">Cytoplasm</keyword>
<dbReference type="InterPro" id="IPR002649">
    <property type="entry name" value="tRNA_m1G_MeTrfase_TrmD"/>
</dbReference>
<name>A0A9X2RKZ3_9PROT</name>
<comment type="similarity">
    <text evidence="3 15 17">Belongs to the RNA methyltransferase TrmD family.</text>
</comment>
<dbReference type="NCBIfam" id="NF000648">
    <property type="entry name" value="PRK00026.1"/>
    <property type="match status" value="1"/>
</dbReference>
<organism evidence="20 21">
    <name type="scientific">Parvularcula maris</name>
    <dbReference type="NCBI Taxonomy" id="2965077"/>
    <lineage>
        <taxon>Bacteria</taxon>
        <taxon>Pseudomonadati</taxon>
        <taxon>Pseudomonadota</taxon>
        <taxon>Alphaproteobacteria</taxon>
        <taxon>Parvularculales</taxon>
        <taxon>Parvularculaceae</taxon>
        <taxon>Parvularcula</taxon>
    </lineage>
</organism>
<dbReference type="NCBIfam" id="TIGR00088">
    <property type="entry name" value="trmD"/>
    <property type="match status" value="1"/>
</dbReference>
<keyword evidence="9 15" id="KW-0808">Transferase</keyword>
<evidence type="ECO:0000256" key="13">
    <source>
        <dbReference type="ARBA" id="ARBA00033392"/>
    </source>
</evidence>
<dbReference type="PIRSF" id="PIRSF000386">
    <property type="entry name" value="tRNA_mtase"/>
    <property type="match status" value="1"/>
</dbReference>
<dbReference type="CDD" id="cd18080">
    <property type="entry name" value="TrmD-like"/>
    <property type="match status" value="1"/>
</dbReference>
<comment type="function">
    <text evidence="1 15 17">Specifically methylates guanosine-37 in various tRNAs.</text>
</comment>
<evidence type="ECO:0000256" key="15">
    <source>
        <dbReference type="HAMAP-Rule" id="MF_00605"/>
    </source>
</evidence>
<dbReference type="Gene3D" id="1.10.1270.20">
    <property type="entry name" value="tRNA(m1g37)methyltransferase, domain 2"/>
    <property type="match status" value="1"/>
</dbReference>
<dbReference type="Proteomes" id="UP001142610">
    <property type="component" value="Unassembled WGS sequence"/>
</dbReference>
<gene>
    <name evidence="15 20" type="primary">trmD</name>
    <name evidence="20" type="ORF">NOG11_12940</name>
</gene>
<feature type="domain" description="tRNA methyltransferase TRMD/TRM10-type" evidence="19">
    <location>
        <begin position="6"/>
        <end position="223"/>
    </location>
</feature>
<protein>
    <recommendedName>
        <fullName evidence="6 15">tRNA (guanine-N(1)-)-methyltransferase</fullName>
        <ecNumber evidence="5 15">2.1.1.228</ecNumber>
    </recommendedName>
    <alternativeName>
        <fullName evidence="12 15">M1G-methyltransferase</fullName>
    </alternativeName>
    <alternativeName>
        <fullName evidence="13 15">tRNA [GM37] methyltransferase</fullName>
    </alternativeName>
</protein>
<dbReference type="GO" id="GO:0052906">
    <property type="term" value="F:tRNA (guanine(37)-N1)-methyltransferase activity"/>
    <property type="evidence" value="ECO:0007669"/>
    <property type="project" value="UniProtKB-UniRule"/>
</dbReference>
<comment type="caution">
    <text evidence="20">The sequence shown here is derived from an EMBL/GenBank/DDBJ whole genome shotgun (WGS) entry which is preliminary data.</text>
</comment>
<accession>A0A9X2RKZ3</accession>
<dbReference type="AlphaFoldDB" id="A0A9X2RKZ3"/>
<dbReference type="InterPro" id="IPR023148">
    <property type="entry name" value="tRNA_m1G_MeTrfase_C_sf"/>
</dbReference>
<comment type="subunit">
    <text evidence="4 15 17">Homodimer.</text>
</comment>
<evidence type="ECO:0000256" key="2">
    <source>
        <dbReference type="ARBA" id="ARBA00004496"/>
    </source>
</evidence>
<dbReference type="Gene3D" id="3.40.1280.10">
    <property type="match status" value="1"/>
</dbReference>
<evidence type="ECO:0000256" key="4">
    <source>
        <dbReference type="ARBA" id="ARBA00011738"/>
    </source>
</evidence>
<dbReference type="InterPro" id="IPR029026">
    <property type="entry name" value="tRNA_m1G_MTases_N"/>
</dbReference>
<proteinExistence type="inferred from homology"/>
<evidence type="ECO:0000313" key="20">
    <source>
        <dbReference type="EMBL" id="MCQ8186288.1"/>
    </source>
</evidence>
<evidence type="ECO:0000256" key="18">
    <source>
        <dbReference type="SAM" id="MobiDB-lite"/>
    </source>
</evidence>